<keyword evidence="2" id="KW-0964">Secreted</keyword>
<evidence type="ECO:0000259" key="5">
    <source>
        <dbReference type="PROSITE" id="PS01225"/>
    </source>
</evidence>
<dbReference type="SUPFAM" id="SSF57567">
    <property type="entry name" value="Serine protease inhibitors"/>
    <property type="match status" value="1"/>
</dbReference>
<evidence type="ECO:0000256" key="1">
    <source>
        <dbReference type="ARBA" id="ARBA00004613"/>
    </source>
</evidence>
<protein>
    <submittedName>
        <fullName evidence="7">Otogelin-like</fullName>
    </submittedName>
</protein>
<evidence type="ECO:0000256" key="2">
    <source>
        <dbReference type="ARBA" id="ARBA00022525"/>
    </source>
</evidence>
<dbReference type="SMART" id="SM00041">
    <property type="entry name" value="CT"/>
    <property type="match status" value="1"/>
</dbReference>
<evidence type="ECO:0000313" key="6">
    <source>
        <dbReference type="Proteomes" id="UP000694923"/>
    </source>
</evidence>
<keyword evidence="6" id="KW-1185">Reference proteome</keyword>
<dbReference type="CDD" id="cd19941">
    <property type="entry name" value="TIL"/>
    <property type="match status" value="1"/>
</dbReference>
<sequence length="526" mass="57793">MVSNRTFSACHRFVPPESFCELWIRDTKYVQQPCVALTVYVAMCHKFHVCIEWRRSDYCPFLCSSDSTYQACVAACEPPKTCQDGMLGPLDPEQCQVLGEGCVCSEGTILHRRHSALCIPKDKCACTDSTGVPRALGETWNSSLSGCCQHQCQAPDTIVPVDLDCPDPRPESCPRFGEVALLLPTEDPCCLGTVCGHRLLTHFQEDSCCPSYSCECDPDLCEAEQLPSCRQDQTLIAGRLGDSCCTSYFCMCESFRCPQVQCGLGTALVQVWSPDRCCPYKSCVKAPVCLSRELGVMQPGQTVVELSADGVCHTSHCTDVLDPLTSFYQINTTSVLCDVHCEANQEYEHPRDLAACCGSCRNVSCLFTFPNGTTSLFLPGASWIADCARHHCSSTPLGAVLVRSPISCPQLNETECAKVGGSVVPSLEGCCRTCKEDGRSCKKVTIRMTIRKNDCRSNTPVNLVSCDGRCPSASIYNYNINTYARFCKCCREVGLQRRSVQLFCATNATWVPYTVQEPTDCACQWS</sequence>
<evidence type="ECO:0000256" key="4">
    <source>
        <dbReference type="PROSITE-ProRule" id="PRU00039"/>
    </source>
</evidence>
<dbReference type="SMART" id="SM00832">
    <property type="entry name" value="C8"/>
    <property type="match status" value="1"/>
</dbReference>
<dbReference type="InterPro" id="IPR014853">
    <property type="entry name" value="VWF/SSPO/ZAN-like_Cys-rich_dom"/>
</dbReference>
<dbReference type="Pfam" id="PF08742">
    <property type="entry name" value="C8"/>
    <property type="match status" value="1"/>
</dbReference>
<dbReference type="GeneID" id="103592654"/>
<dbReference type="InterPro" id="IPR058755">
    <property type="entry name" value="Fn1-VW_OTOGL"/>
</dbReference>
<dbReference type="Proteomes" id="UP000694923">
    <property type="component" value="Unplaced"/>
</dbReference>
<evidence type="ECO:0000256" key="3">
    <source>
        <dbReference type="ARBA" id="ARBA00023157"/>
    </source>
</evidence>
<feature type="domain" description="CTCK" evidence="5">
    <location>
        <begin position="441"/>
        <end position="526"/>
    </location>
</feature>
<proteinExistence type="predicted"/>
<reference evidence="7" key="1">
    <citation type="submission" date="2025-08" db="UniProtKB">
        <authorList>
            <consortium name="RefSeq"/>
        </authorList>
    </citation>
    <scope>IDENTIFICATION</scope>
</reference>
<accession>A0ABM0QZ89</accession>
<dbReference type="InterPro" id="IPR036084">
    <property type="entry name" value="Ser_inhib-like_sf"/>
</dbReference>
<dbReference type="PANTHER" id="PTHR11339">
    <property type="entry name" value="EXTRACELLULAR MATRIX GLYCOPROTEIN RELATED"/>
    <property type="match status" value="1"/>
</dbReference>
<comment type="subcellular location">
    <subcellularLocation>
        <location evidence="1">Secreted</location>
    </subcellularLocation>
</comment>
<keyword evidence="3 4" id="KW-1015">Disulfide bond</keyword>
<dbReference type="Gene3D" id="2.10.25.10">
    <property type="entry name" value="Laminin"/>
    <property type="match status" value="1"/>
</dbReference>
<evidence type="ECO:0000313" key="7">
    <source>
        <dbReference type="RefSeq" id="XP_008573680.1"/>
    </source>
</evidence>
<dbReference type="PROSITE" id="PS01225">
    <property type="entry name" value="CTCK_2"/>
    <property type="match status" value="1"/>
</dbReference>
<dbReference type="RefSeq" id="XP_008573680.1">
    <property type="nucleotide sequence ID" value="XM_008575458.1"/>
</dbReference>
<name>A0ABM0QZ89_GALVR</name>
<dbReference type="InterPro" id="IPR006207">
    <property type="entry name" value="Cys_knot_C"/>
</dbReference>
<dbReference type="Pfam" id="PF25960">
    <property type="entry name" value="Fn1-VW_OTOGL"/>
    <property type="match status" value="1"/>
</dbReference>
<organism evidence="6 7">
    <name type="scientific">Galeopterus variegatus</name>
    <name type="common">Malayan flying lemur</name>
    <name type="synonym">Cynocephalus variegatus</name>
    <dbReference type="NCBI Taxonomy" id="482537"/>
    <lineage>
        <taxon>Eukaryota</taxon>
        <taxon>Metazoa</taxon>
        <taxon>Chordata</taxon>
        <taxon>Craniata</taxon>
        <taxon>Vertebrata</taxon>
        <taxon>Euteleostomi</taxon>
        <taxon>Mammalia</taxon>
        <taxon>Eutheria</taxon>
        <taxon>Euarchontoglires</taxon>
        <taxon>Dermoptera</taxon>
        <taxon>Cynocephalidae</taxon>
        <taxon>Galeopterus</taxon>
    </lineage>
</organism>
<dbReference type="PANTHER" id="PTHR11339:SF402">
    <property type="entry name" value="VWFD DOMAIN-CONTAINING PROTEIN"/>
    <property type="match status" value="1"/>
</dbReference>
<gene>
    <name evidence="7" type="primary">LOC103592654</name>
</gene>
<feature type="disulfide bond" evidence="4">
    <location>
        <begin position="455"/>
        <end position="504"/>
    </location>
</feature>
<dbReference type="InterPro" id="IPR050780">
    <property type="entry name" value="Mucin_vWF_Thrombospondin_sf"/>
</dbReference>
<comment type="caution">
    <text evidence="4">Lacks conserved residue(s) required for the propagation of feature annotation.</text>
</comment>